<gene>
    <name evidence="2" type="ORF">IWW39_001143</name>
</gene>
<proteinExistence type="predicted"/>
<feature type="compositionally biased region" description="Basic and acidic residues" evidence="1">
    <location>
        <begin position="663"/>
        <end position="673"/>
    </location>
</feature>
<comment type="caution">
    <text evidence="2">The sequence shown here is derived from an EMBL/GenBank/DDBJ whole genome shotgun (WGS) entry which is preliminary data.</text>
</comment>
<accession>A0A9W8L6T5</accession>
<feature type="region of interest" description="Disordered" evidence="1">
    <location>
        <begin position="378"/>
        <end position="420"/>
    </location>
</feature>
<evidence type="ECO:0000313" key="3">
    <source>
        <dbReference type="Proteomes" id="UP001151516"/>
    </source>
</evidence>
<feature type="compositionally biased region" description="Low complexity" evidence="1">
    <location>
        <begin position="402"/>
        <end position="412"/>
    </location>
</feature>
<evidence type="ECO:0000256" key="1">
    <source>
        <dbReference type="SAM" id="MobiDB-lite"/>
    </source>
</evidence>
<feature type="compositionally biased region" description="Low complexity" evidence="1">
    <location>
        <begin position="848"/>
        <end position="860"/>
    </location>
</feature>
<dbReference type="OrthoDB" id="5576775at2759"/>
<evidence type="ECO:0000313" key="2">
    <source>
        <dbReference type="EMBL" id="KAJ2689919.1"/>
    </source>
</evidence>
<dbReference type="Proteomes" id="UP001151516">
    <property type="component" value="Unassembled WGS sequence"/>
</dbReference>
<organism evidence="2 3">
    <name type="scientific">Coemansia spiralis</name>
    <dbReference type="NCBI Taxonomy" id="417178"/>
    <lineage>
        <taxon>Eukaryota</taxon>
        <taxon>Fungi</taxon>
        <taxon>Fungi incertae sedis</taxon>
        <taxon>Zoopagomycota</taxon>
        <taxon>Kickxellomycotina</taxon>
        <taxon>Kickxellomycetes</taxon>
        <taxon>Kickxellales</taxon>
        <taxon>Kickxellaceae</taxon>
        <taxon>Coemansia</taxon>
    </lineage>
</organism>
<feature type="compositionally biased region" description="Low complexity" evidence="1">
    <location>
        <begin position="328"/>
        <end position="338"/>
    </location>
</feature>
<feature type="compositionally biased region" description="Basic residues" evidence="1">
    <location>
        <begin position="143"/>
        <end position="154"/>
    </location>
</feature>
<feature type="region of interest" description="Disordered" evidence="1">
    <location>
        <begin position="41"/>
        <end position="81"/>
    </location>
</feature>
<sequence length="867" mass="92365">MNLPNRPEAKASERTWQVSVPLQPGACTVIDWAQCAVTEDGAGIKDDDSQENALSDEDSGSDGSDSEDAAGYTSGTSALPPAIASDPFFARLLQNSMVHEANEKKAAKRRAPKRRAADAAEDDYDFDDPFIDDTELTFMGGHSHTKTKQHKKRRKVDDGNATEPEGQGVAVTPGEGAGTANDDSGQPLSSAAGAAGLDASALDDVDRYDEDDFFVYFGPLNETAENTDEDTFEAPAAKKTRVRKRAEKKPNQQPVAKEGAPGRKRANGAAAGPKGGSTSDAGAAKRKPEAKSQHRRNGSDSAANAGLIPTNGRKSGARTSRKLDQTKSSGALDGAADSAKQRRPPVPERDKPTAALTKAASTAMAHLSLADHEGYAADDSAARGAEPDGWAAARRGGTPTVSGGRAQQAAEAARVESEARMPTREIEAAMEELAQAAKTESFSNRQRFPSALKAPLRLVCELCMARALEYDRLILSLNTPEQTIYAWSTPMDTVGFTTDIYDRIADVLPYNRATTRKIVSKLLGPDLISWKERQLKQIEDGLKLRIDDQIKNGVGWIPVTARAPSKEGAEEGASAAPAAATAAGGSPVRWHWTTISKHILFQFMLLTLNTNELRSSLDPVGSKDGLYREQQARKDAYAHLAKLWPGSSMPTYEVSRAYSSRKSLLEKQNRKSDSGGGLAKNEPGAGTDATESAAAVTAEHSEHAPSPSLRQHPVPTPPPPPSLPPPPHRGERLHHDSLSPVAAGGNRHDGMALAHQLPSPSQMLEDRSPPGRFTTPPLSHRALHFGHPEVYQPQLHGHGAAGQDTALDQQVRSRASMLFGATSPARHHHGPPPQGHPPPPPESGGDAGYSSPGSSRYSMSVHNLTSP</sequence>
<protein>
    <submittedName>
        <fullName evidence="2">Uncharacterized protein</fullName>
    </submittedName>
</protein>
<feature type="compositionally biased region" description="Pro residues" evidence="1">
    <location>
        <begin position="831"/>
        <end position="842"/>
    </location>
</feature>
<feature type="compositionally biased region" description="Acidic residues" evidence="1">
    <location>
        <begin position="48"/>
        <end position="68"/>
    </location>
</feature>
<feature type="region of interest" description="Disordered" evidence="1">
    <location>
        <begin position="663"/>
        <end position="867"/>
    </location>
</feature>
<feature type="region of interest" description="Disordered" evidence="1">
    <location>
        <begin position="101"/>
        <end position="192"/>
    </location>
</feature>
<dbReference type="AlphaFoldDB" id="A0A9W8L6T5"/>
<reference evidence="2" key="1">
    <citation type="submission" date="2022-07" db="EMBL/GenBank/DDBJ databases">
        <title>Phylogenomic reconstructions and comparative analyses of Kickxellomycotina fungi.</title>
        <authorList>
            <person name="Reynolds N.K."/>
            <person name="Stajich J.E."/>
            <person name="Barry K."/>
            <person name="Grigoriev I.V."/>
            <person name="Crous P."/>
            <person name="Smith M.E."/>
        </authorList>
    </citation>
    <scope>NUCLEOTIDE SEQUENCE</scope>
    <source>
        <strain evidence="2">CBS 109367</strain>
    </source>
</reference>
<dbReference type="EMBL" id="JANBTX010000018">
    <property type="protein sequence ID" value="KAJ2689919.1"/>
    <property type="molecule type" value="Genomic_DNA"/>
</dbReference>
<feature type="compositionally biased region" description="Basic residues" evidence="1">
    <location>
        <begin position="238"/>
        <end position="247"/>
    </location>
</feature>
<feature type="compositionally biased region" description="Pro residues" evidence="1">
    <location>
        <begin position="714"/>
        <end position="727"/>
    </location>
</feature>
<name>A0A9W8L6T5_9FUNG</name>
<feature type="region of interest" description="Disordered" evidence="1">
    <location>
        <begin position="220"/>
        <end position="359"/>
    </location>
</feature>
<feature type="compositionally biased region" description="Basic and acidic residues" evidence="1">
    <location>
        <begin position="728"/>
        <end position="737"/>
    </location>
</feature>
<feature type="compositionally biased region" description="Acidic residues" evidence="1">
    <location>
        <begin position="119"/>
        <end position="135"/>
    </location>
</feature>
<keyword evidence="3" id="KW-1185">Reference proteome</keyword>